<dbReference type="EMBL" id="MW317028">
    <property type="protein sequence ID" value="UPH34061.1"/>
    <property type="molecule type" value="mRNA"/>
</dbReference>
<feature type="signal peptide" evidence="1">
    <location>
        <begin position="1"/>
        <end position="23"/>
    </location>
</feature>
<evidence type="ECO:0000313" key="2">
    <source>
        <dbReference type="EMBL" id="UPH34061.1"/>
    </source>
</evidence>
<name>A0A8U0LTE6_RHYMT</name>
<keyword evidence="1" id="KW-0732">Signal</keyword>
<accession>A0A8U0LTE6</accession>
<reference evidence="2" key="1">
    <citation type="submission" date="2020-11" db="EMBL/GenBank/DDBJ databases">
        <authorList>
            <person name="Robinson S.D."/>
        </authorList>
    </citation>
    <scope>NUCLEOTIDE SEQUENCE</scope>
    <source>
        <tissue evidence="2">Venom apparatus</tissue>
    </source>
</reference>
<evidence type="ECO:0000256" key="1">
    <source>
        <dbReference type="SAM" id="SignalP"/>
    </source>
</evidence>
<sequence>MEIPKFLLIAIIVVGLSGSLTWAHPLAIADPNAEAVADAEAFADAEAEAEPILPVLPLMLGMMTLPFIYDAATKG</sequence>
<feature type="chain" id="PRO_5035840150" evidence="1">
    <location>
        <begin position="24"/>
        <end position="75"/>
    </location>
</feature>
<organism evidence="2">
    <name type="scientific">Rhytidoponera metallica</name>
    <name type="common">Australian green-headed ant</name>
    <name type="synonym">Ponera metallica</name>
    <dbReference type="NCBI Taxonomy" id="148364"/>
    <lineage>
        <taxon>Eukaryota</taxon>
        <taxon>Metazoa</taxon>
        <taxon>Ecdysozoa</taxon>
        <taxon>Arthropoda</taxon>
        <taxon>Hexapoda</taxon>
        <taxon>Insecta</taxon>
        <taxon>Pterygota</taxon>
        <taxon>Neoptera</taxon>
        <taxon>Endopterygota</taxon>
        <taxon>Hymenoptera</taxon>
        <taxon>Apocrita</taxon>
        <taxon>Aculeata</taxon>
        <taxon>Formicoidea</taxon>
        <taxon>Formicidae</taxon>
        <taxon>Ectatomminae</taxon>
        <taxon>Ectatommini</taxon>
        <taxon>Rhytidoponera</taxon>
    </lineage>
</organism>
<protein>
    <submittedName>
        <fullName evidence="2">Venom peptide ECTX1-Rm3c</fullName>
    </submittedName>
</protein>
<dbReference type="AlphaFoldDB" id="A0A8U0LTE6"/>
<proteinExistence type="evidence at transcript level"/>